<sequence length="322" mass="37472">MNNEIKAHIARYMCFLPSQISQLKPYIDNDLFNDIKTVYPLHSNEIISREINEKHYTLIPCGNLKQYQFSDVRKLMNKINTLHSLQTEVSVDFTLLSHYLDSEFVNMISELIQLKQRKEIRKTETMLYDAAVYHHKASEIERYFPLSYDKIEKVEEVIGDNERLYIIISQQGSALYHVELKHEDVMKIVYQSDIQQAARIAYNNRQIDIDAPVPYAIIYDALSYAKQYRKKGVILTDLNDEACITITGTSSAYIDTLISLSLPVRFNYDVAAAESILTEATAGRLLFDESKCFHWIDIGRYWNLTSYYQYILNNLAKAVDEK</sequence>
<dbReference type="Proteomes" id="UP000233482">
    <property type="component" value="Unassembled WGS sequence"/>
</dbReference>
<organism evidence="1 2">
    <name type="scientific">Macrococcoides caseolyticum</name>
    <dbReference type="NCBI Taxonomy" id="69966"/>
    <lineage>
        <taxon>Bacteria</taxon>
        <taxon>Bacillati</taxon>
        <taxon>Bacillota</taxon>
        <taxon>Bacilli</taxon>
        <taxon>Bacillales</taxon>
        <taxon>Staphylococcaceae</taxon>
        <taxon>Macrococcoides</taxon>
    </lineage>
</organism>
<accession>A0A855GU83</accession>
<evidence type="ECO:0000313" key="1">
    <source>
        <dbReference type="EMBL" id="PKE27368.1"/>
    </source>
</evidence>
<evidence type="ECO:0000313" key="2">
    <source>
        <dbReference type="Proteomes" id="UP000233482"/>
    </source>
</evidence>
<comment type="caution">
    <text evidence="1">The sequence shown here is derived from an EMBL/GenBank/DDBJ whole genome shotgun (WGS) entry which is preliminary data.</text>
</comment>
<dbReference type="EMBL" id="PIXC01000001">
    <property type="protein sequence ID" value="PKE27368.1"/>
    <property type="molecule type" value="Genomic_DNA"/>
</dbReference>
<gene>
    <name evidence="1" type="ORF">CW686_00820</name>
</gene>
<dbReference type="RefSeq" id="WP_101141897.1">
    <property type="nucleotide sequence ID" value="NZ_CABFNV010000003.1"/>
</dbReference>
<proteinExistence type="predicted"/>
<reference evidence="1 2" key="1">
    <citation type="submission" date="2017-12" db="EMBL/GenBank/DDBJ databases">
        <title>Genomics of Macrococcus caseolyticus.</title>
        <authorList>
            <person name="MacFadyen A.C."/>
            <person name="Paterson G.K."/>
        </authorList>
    </citation>
    <scope>NUCLEOTIDE SEQUENCE [LARGE SCALE GENOMIC DNA]</scope>
    <source>
        <strain evidence="1 2">5788_EF188</strain>
    </source>
</reference>
<dbReference type="AlphaFoldDB" id="A0A855GU83"/>
<name>A0A855GU83_9STAP</name>
<protein>
    <submittedName>
        <fullName evidence="1">Uncharacterized protein</fullName>
    </submittedName>
</protein>